<dbReference type="SUPFAM" id="SSF53335">
    <property type="entry name" value="S-adenosyl-L-methionine-dependent methyltransferases"/>
    <property type="match status" value="1"/>
</dbReference>
<comment type="similarity">
    <text evidence="4">Belongs to the class I-like SAM-binding methyltransferase superfamily.</text>
</comment>
<dbReference type="Gene3D" id="3.40.50.150">
    <property type="entry name" value="Vaccinia Virus protein VP39"/>
    <property type="match status" value="1"/>
</dbReference>
<keyword evidence="3" id="KW-0949">S-adenosyl-L-methionine</keyword>
<keyword evidence="2" id="KW-0808">Transferase</keyword>
<dbReference type="EMBL" id="MU154641">
    <property type="protein sequence ID" value="KAF9490470.1"/>
    <property type="molecule type" value="Genomic_DNA"/>
</dbReference>
<accession>A0A9P5ZPR9</accession>
<comment type="pathway">
    <text evidence="1">Secondary metabolite biosynthesis.</text>
</comment>
<dbReference type="GO" id="GO:0016740">
    <property type="term" value="F:transferase activity"/>
    <property type="evidence" value="ECO:0007669"/>
    <property type="project" value="UniProtKB-KW"/>
</dbReference>
<proteinExistence type="inferred from homology"/>
<name>A0A9P5ZPR9_PLEER</name>
<evidence type="ECO:0000256" key="3">
    <source>
        <dbReference type="ARBA" id="ARBA00022691"/>
    </source>
</evidence>
<dbReference type="OrthoDB" id="2094832at2759"/>
<reference evidence="5" key="1">
    <citation type="submission" date="2020-11" db="EMBL/GenBank/DDBJ databases">
        <authorList>
            <consortium name="DOE Joint Genome Institute"/>
            <person name="Ahrendt S."/>
            <person name="Riley R."/>
            <person name="Andreopoulos W."/>
            <person name="Labutti K."/>
            <person name="Pangilinan J."/>
            <person name="Ruiz-Duenas F.J."/>
            <person name="Barrasa J.M."/>
            <person name="Sanchez-Garcia M."/>
            <person name="Camarero S."/>
            <person name="Miyauchi S."/>
            <person name="Serrano A."/>
            <person name="Linde D."/>
            <person name="Babiker R."/>
            <person name="Drula E."/>
            <person name="Ayuso-Fernandez I."/>
            <person name="Pacheco R."/>
            <person name="Padilla G."/>
            <person name="Ferreira P."/>
            <person name="Barriuso J."/>
            <person name="Kellner H."/>
            <person name="Castanera R."/>
            <person name="Alfaro M."/>
            <person name="Ramirez L."/>
            <person name="Pisabarro A.G."/>
            <person name="Kuo A."/>
            <person name="Tritt A."/>
            <person name="Lipzen A."/>
            <person name="He G."/>
            <person name="Yan M."/>
            <person name="Ng V."/>
            <person name="Cullen D."/>
            <person name="Martin F."/>
            <person name="Rosso M.-N."/>
            <person name="Henrissat B."/>
            <person name="Hibbett D."/>
            <person name="Martinez A.T."/>
            <person name="Grigoriev I.V."/>
        </authorList>
    </citation>
    <scope>NUCLEOTIDE SEQUENCE</scope>
    <source>
        <strain evidence="5">ATCC 90797</strain>
    </source>
</reference>
<comment type="caution">
    <text evidence="5">The sequence shown here is derived from an EMBL/GenBank/DDBJ whole genome shotgun (WGS) entry which is preliminary data.</text>
</comment>
<evidence type="ECO:0000313" key="5">
    <source>
        <dbReference type="EMBL" id="KAF9490470.1"/>
    </source>
</evidence>
<evidence type="ECO:0000256" key="4">
    <source>
        <dbReference type="ARBA" id="ARBA00038314"/>
    </source>
</evidence>
<evidence type="ECO:0000256" key="1">
    <source>
        <dbReference type="ARBA" id="ARBA00005179"/>
    </source>
</evidence>
<evidence type="ECO:0008006" key="7">
    <source>
        <dbReference type="Google" id="ProtNLM"/>
    </source>
</evidence>
<evidence type="ECO:0000313" key="6">
    <source>
        <dbReference type="Proteomes" id="UP000807025"/>
    </source>
</evidence>
<dbReference type="InterPro" id="IPR051654">
    <property type="entry name" value="Meroterpenoid_MTases"/>
</dbReference>
<keyword evidence="6" id="KW-1185">Reference proteome</keyword>
<evidence type="ECO:0000256" key="2">
    <source>
        <dbReference type="ARBA" id="ARBA00022679"/>
    </source>
</evidence>
<protein>
    <recommendedName>
        <fullName evidence="7">Methyltransferase domain-containing protein</fullName>
    </recommendedName>
</protein>
<dbReference type="InterPro" id="IPR029063">
    <property type="entry name" value="SAM-dependent_MTases_sf"/>
</dbReference>
<sequence>MTGSTRPDLDPTFVSQLTPEKLAFFKEASGIQDDEEIKQHLVRIQEDSYRVVRYPCIRNFGFTEHRCTKIPAYKQALKIGQERHGAIYLEVGCCFGTDARKSVADGYPIHNMIVTDLRPEFWDIGHELFKSSQESFPVPFIAGDVFDAEHLAVRAPAYTVPNTAVPSLKTLTSLNPLYGHVSVIHISSVFHLFSEEKQLELARALGALLSPLPGSVIFGSHGALPQRGFTANAAGFEREGPDATPGDPNMFCHSPETWTALWDGEVFEKGTVKVEVEIKKINKSESLGELGPVFYLLFWSVTRL</sequence>
<dbReference type="Proteomes" id="UP000807025">
    <property type="component" value="Unassembled WGS sequence"/>
</dbReference>
<dbReference type="PANTHER" id="PTHR35897:SF1">
    <property type="entry name" value="METHYLTRANSFERASE AUSD"/>
    <property type="match status" value="1"/>
</dbReference>
<gene>
    <name evidence="5" type="ORF">BDN71DRAFT_1454241</name>
</gene>
<dbReference type="PANTHER" id="PTHR35897">
    <property type="entry name" value="METHYLTRANSFERASE AUSD"/>
    <property type="match status" value="1"/>
</dbReference>
<dbReference type="AlphaFoldDB" id="A0A9P5ZPR9"/>
<organism evidence="5 6">
    <name type="scientific">Pleurotus eryngii</name>
    <name type="common">Boletus of the steppes</name>
    <dbReference type="NCBI Taxonomy" id="5323"/>
    <lineage>
        <taxon>Eukaryota</taxon>
        <taxon>Fungi</taxon>
        <taxon>Dikarya</taxon>
        <taxon>Basidiomycota</taxon>
        <taxon>Agaricomycotina</taxon>
        <taxon>Agaricomycetes</taxon>
        <taxon>Agaricomycetidae</taxon>
        <taxon>Agaricales</taxon>
        <taxon>Pleurotineae</taxon>
        <taxon>Pleurotaceae</taxon>
        <taxon>Pleurotus</taxon>
    </lineage>
</organism>